<evidence type="ECO:0000313" key="4">
    <source>
        <dbReference type="EMBL" id="PXY20608.1"/>
    </source>
</evidence>
<dbReference type="InterPro" id="IPR003594">
    <property type="entry name" value="HATPase_dom"/>
</dbReference>
<name>A0A318LBL9_9PSEU</name>
<keyword evidence="1" id="KW-0808">Transferase</keyword>
<dbReference type="InterPro" id="IPR050267">
    <property type="entry name" value="Anti-sigma-factor_SerPK"/>
</dbReference>
<dbReference type="Pfam" id="PF13581">
    <property type="entry name" value="HATPase_c_2"/>
    <property type="match status" value="1"/>
</dbReference>
<organism evidence="4 5">
    <name type="scientific">Prauserella flavalba</name>
    <dbReference type="NCBI Taxonomy" id="1477506"/>
    <lineage>
        <taxon>Bacteria</taxon>
        <taxon>Bacillati</taxon>
        <taxon>Actinomycetota</taxon>
        <taxon>Actinomycetes</taxon>
        <taxon>Pseudonocardiales</taxon>
        <taxon>Pseudonocardiaceae</taxon>
        <taxon>Prauserella</taxon>
    </lineage>
</organism>
<protein>
    <recommendedName>
        <fullName evidence="3">Histidine kinase/HSP90-like ATPase domain-containing protein</fullName>
    </recommendedName>
</protein>
<dbReference type="RefSeq" id="WP_110343122.1">
    <property type="nucleotide sequence ID" value="NZ_MASU01000016.1"/>
</dbReference>
<keyword evidence="1" id="KW-0723">Serine/threonine-protein kinase</keyword>
<evidence type="ECO:0000256" key="1">
    <source>
        <dbReference type="ARBA" id="ARBA00022527"/>
    </source>
</evidence>
<accession>A0A318LBL9</accession>
<reference evidence="4 5" key="1">
    <citation type="submission" date="2016-07" db="EMBL/GenBank/DDBJ databases">
        <title>Draft genome sequence of Prauserella sp. YIM 121212, isolated from alkaline soil.</title>
        <authorList>
            <person name="Ruckert C."/>
            <person name="Albersmeier A."/>
            <person name="Jiang C.-L."/>
            <person name="Jiang Y."/>
            <person name="Kalinowski J."/>
            <person name="Schneider O."/>
            <person name="Winkler A."/>
            <person name="Zotchev S.B."/>
        </authorList>
    </citation>
    <scope>NUCLEOTIDE SEQUENCE [LARGE SCALE GENOMIC DNA]</scope>
    <source>
        <strain evidence="4 5">YIM 121212</strain>
    </source>
</reference>
<keyword evidence="5" id="KW-1185">Reference proteome</keyword>
<dbReference type="EMBL" id="MASU01000016">
    <property type="protein sequence ID" value="PXY20608.1"/>
    <property type="molecule type" value="Genomic_DNA"/>
</dbReference>
<dbReference type="SUPFAM" id="SSF55874">
    <property type="entry name" value="ATPase domain of HSP90 chaperone/DNA topoisomerase II/histidine kinase"/>
    <property type="match status" value="1"/>
</dbReference>
<dbReference type="CDD" id="cd16936">
    <property type="entry name" value="HATPase_RsbW-like"/>
    <property type="match status" value="1"/>
</dbReference>
<proteinExistence type="predicted"/>
<dbReference type="Proteomes" id="UP000247892">
    <property type="component" value="Unassembled WGS sequence"/>
</dbReference>
<feature type="domain" description="Histidine kinase/HSP90-like ATPase" evidence="3">
    <location>
        <begin position="27"/>
        <end position="128"/>
    </location>
</feature>
<dbReference type="OrthoDB" id="3478628at2"/>
<evidence type="ECO:0000256" key="2">
    <source>
        <dbReference type="SAM" id="MobiDB-lite"/>
    </source>
</evidence>
<dbReference type="PANTHER" id="PTHR35526">
    <property type="entry name" value="ANTI-SIGMA-F FACTOR RSBW-RELATED"/>
    <property type="match status" value="1"/>
</dbReference>
<gene>
    <name evidence="4" type="ORF">BA062_32885</name>
</gene>
<dbReference type="InterPro" id="IPR036890">
    <property type="entry name" value="HATPase_C_sf"/>
</dbReference>
<sequence>MTERTGRRPPDTLLLDLRLRADDNAPSEARHATDGALGAVADGVRQSVLLIVTELVTNAVVHARSASSLRVLAGGGRVRVEVADSAREPPVVRSPSPRQPHGRGMLLISAMADEWGVRHTDDGKVVWAELRP</sequence>
<dbReference type="Gene3D" id="3.30.565.10">
    <property type="entry name" value="Histidine kinase-like ATPase, C-terminal domain"/>
    <property type="match status" value="1"/>
</dbReference>
<dbReference type="GO" id="GO:0004674">
    <property type="term" value="F:protein serine/threonine kinase activity"/>
    <property type="evidence" value="ECO:0007669"/>
    <property type="project" value="UniProtKB-KW"/>
</dbReference>
<keyword evidence="1" id="KW-0418">Kinase</keyword>
<feature type="region of interest" description="Disordered" evidence="2">
    <location>
        <begin position="84"/>
        <end position="103"/>
    </location>
</feature>
<comment type="caution">
    <text evidence="4">The sequence shown here is derived from an EMBL/GenBank/DDBJ whole genome shotgun (WGS) entry which is preliminary data.</text>
</comment>
<dbReference type="PANTHER" id="PTHR35526:SF3">
    <property type="entry name" value="ANTI-SIGMA-F FACTOR RSBW"/>
    <property type="match status" value="1"/>
</dbReference>
<dbReference type="AlphaFoldDB" id="A0A318LBL9"/>
<evidence type="ECO:0000313" key="5">
    <source>
        <dbReference type="Proteomes" id="UP000247892"/>
    </source>
</evidence>
<evidence type="ECO:0000259" key="3">
    <source>
        <dbReference type="Pfam" id="PF13581"/>
    </source>
</evidence>